<proteinExistence type="inferred from homology"/>
<evidence type="ECO:0000256" key="4">
    <source>
        <dbReference type="ARBA" id="ARBA00023010"/>
    </source>
</evidence>
<name>A0A0G4LGG2_VERLO</name>
<dbReference type="Gene3D" id="3.40.50.1820">
    <property type="entry name" value="alpha/beta hydrolase"/>
    <property type="match status" value="1"/>
</dbReference>
<dbReference type="InterPro" id="IPR006785">
    <property type="entry name" value="Pex14_N"/>
</dbReference>
<dbReference type="InterPro" id="IPR036388">
    <property type="entry name" value="WH-like_DNA-bd_sf"/>
</dbReference>
<dbReference type="Proteomes" id="UP000044602">
    <property type="component" value="Unassembled WGS sequence"/>
</dbReference>
<accession>A0A0G4LGG2</accession>
<dbReference type="SUPFAM" id="SSF53474">
    <property type="entry name" value="alpha/beta-Hydrolases"/>
    <property type="match status" value="1"/>
</dbReference>
<feature type="domain" description="Peroxisome membrane anchor protein Pex14p N-terminal" evidence="11">
    <location>
        <begin position="636"/>
        <end position="669"/>
    </location>
</feature>
<dbReference type="GO" id="GO:0005778">
    <property type="term" value="C:peroxisomal membrane"/>
    <property type="evidence" value="ECO:0007669"/>
    <property type="project" value="UniProtKB-SubCell"/>
</dbReference>
<feature type="region of interest" description="Disordered" evidence="10">
    <location>
        <begin position="585"/>
        <end position="611"/>
    </location>
</feature>
<dbReference type="InterPro" id="IPR013094">
    <property type="entry name" value="AB_hydrolase_3"/>
</dbReference>
<feature type="region of interest" description="Disordered" evidence="10">
    <location>
        <begin position="862"/>
        <end position="936"/>
    </location>
</feature>
<dbReference type="Pfam" id="PF07859">
    <property type="entry name" value="Abhydrolase_3"/>
    <property type="match status" value="1"/>
</dbReference>
<dbReference type="GO" id="GO:1990429">
    <property type="term" value="C:peroxisomal importomer complex"/>
    <property type="evidence" value="ECO:0007669"/>
    <property type="project" value="TreeGrafter"/>
</dbReference>
<evidence type="ECO:0000256" key="3">
    <source>
        <dbReference type="ARBA" id="ARBA00022927"/>
    </source>
</evidence>
<evidence type="ECO:0000259" key="12">
    <source>
        <dbReference type="Pfam" id="PF07859"/>
    </source>
</evidence>
<gene>
    <name evidence="13" type="ORF">BN1708_003355</name>
</gene>
<evidence type="ECO:0000256" key="8">
    <source>
        <dbReference type="ARBA" id="ARBA00029691"/>
    </source>
</evidence>
<evidence type="ECO:0000313" key="14">
    <source>
        <dbReference type="Proteomes" id="UP000044602"/>
    </source>
</evidence>
<evidence type="ECO:0000256" key="5">
    <source>
        <dbReference type="ARBA" id="ARBA00023136"/>
    </source>
</evidence>
<evidence type="ECO:0000256" key="10">
    <source>
        <dbReference type="SAM" id="MobiDB-lite"/>
    </source>
</evidence>
<sequence length="1019" mass="111736">MSTPPAPQPSETETSSSLTVRQQAKLLLEILPKVPLIVQTALLHILHLSESAKHLDLRGELIVAVLRSFLQTNKPRTISSTQRLVNRDPGVKGRIWVANYAAPVPPETGVRDALTAAIEALQHHSTASSAKAPLRLPKIVAVEAEWTGYRAAAAKDATLPVMSERERYDEMQKEVQTPLTVLYFHGGAYYVGDPCAYRAVTKKLAKLTGGRCYSVRYRLAPQDPFPAALLDALTSYLTLLYPPPDAYHEAVEAQNIVFSGDSAGGNLSLALLQTLLEPRRQKRTIAWFGEEREVPLPAGVAACSPWMDITQSSPSWEANGAFDYLPTPTRHRAISIPPCEAWPASPPRTSMYADDALLAHPLATLLMARDWTGAPPVYVCTGWELLADEDKYIAKHLRSQGVPVVFEEYEGMPHCFVLLMPGMPNAQRCFEGWAGFMKAVVGTFGGIESRAVSIKAKTLEETELSFESLSEVTEEAMRSRVLKSIADHVPAPPEASAKLIASSVRAFFDRKEPYRIFHGSTNSTRPFRRDRFVDISALNNVLEVNKARRIALVEPNFPMDRLVENTLRHGLIPPVVMEFPGITAGGGGSQRTMGGKAGPRPQHLAASAPADGTMSVSSIMVADSNSLDESNQLTVLLDPSVANSSVDNRVSFLRTKNLTQEEIDAALARVGVQSPAGTAPPPAMGSPYQNSPQQYYGQPYAPQHAAWQPPPPPPKRDWRDWFIMATVVGGVSYGVYELTKRYVYPLIAPPTPERLEQDKKTIEEQFDGAFALVEQLAKDTEALKAAEQERTERLDTALSDFEGVINELKSANKRRDDEAQRIRDDVYNLKDAIPKALETQKDLTDQRLREINAELTSLKTLISQRMTAPSPSPTPVNGYLRPNNSTSGTPATPSGNKSASVADEKPSPEPTTPSSTEPAKPNNFSSAGKSLALGGSGAKASIPAWQMAMANKSTNSSSAASSAKKYVKTARAEELKQWRQRLKATWPLAGLWGIWKSIQSKDYKLHRNAEWKFNKERDA</sequence>
<dbReference type="InterPro" id="IPR029058">
    <property type="entry name" value="AB_hydrolase_fold"/>
</dbReference>
<comment type="similarity">
    <text evidence="1">Belongs to the peroxin-14 family.</text>
</comment>
<keyword evidence="6" id="KW-0576">Peroxisome</keyword>
<dbReference type="AlphaFoldDB" id="A0A0G4LGG2"/>
<dbReference type="GO" id="GO:0005102">
    <property type="term" value="F:signaling receptor binding"/>
    <property type="evidence" value="ECO:0007669"/>
    <property type="project" value="TreeGrafter"/>
</dbReference>
<keyword evidence="14" id="KW-1185">Reference proteome</keyword>
<keyword evidence="5" id="KW-0472">Membrane</keyword>
<dbReference type="SUPFAM" id="SSF56176">
    <property type="entry name" value="FAD-binding/transporter-associated domain-like"/>
    <property type="match status" value="1"/>
</dbReference>
<dbReference type="STRING" id="100787.A0A0G4LGG2"/>
<dbReference type="PANTHER" id="PTHR23058">
    <property type="entry name" value="PEROXISOMAL MEMBRANE PROTEIN PEX14"/>
    <property type="match status" value="1"/>
</dbReference>
<dbReference type="InterPro" id="IPR025655">
    <property type="entry name" value="PEX14"/>
</dbReference>
<dbReference type="PANTHER" id="PTHR23058:SF0">
    <property type="entry name" value="PEROXISOMAL MEMBRANE PROTEIN PEX14"/>
    <property type="match status" value="1"/>
</dbReference>
<evidence type="ECO:0000256" key="9">
    <source>
        <dbReference type="ARBA" id="ARBA00046271"/>
    </source>
</evidence>
<dbReference type="GO" id="GO:0016787">
    <property type="term" value="F:hydrolase activity"/>
    <property type="evidence" value="ECO:0007669"/>
    <property type="project" value="InterPro"/>
</dbReference>
<dbReference type="GO" id="GO:0016560">
    <property type="term" value="P:protein import into peroxisome matrix, docking"/>
    <property type="evidence" value="ECO:0007669"/>
    <property type="project" value="InterPro"/>
</dbReference>
<feature type="region of interest" description="Disordered" evidence="10">
    <location>
        <begin position="673"/>
        <end position="695"/>
    </location>
</feature>
<comment type="subcellular location">
    <subcellularLocation>
        <location evidence="9">Peroxisome membrane</location>
    </subcellularLocation>
</comment>
<keyword evidence="2" id="KW-0813">Transport</keyword>
<keyword evidence="4" id="KW-0811">Translocation</keyword>
<dbReference type="Pfam" id="PF04695">
    <property type="entry name" value="Pex14_N"/>
    <property type="match status" value="1"/>
</dbReference>
<evidence type="ECO:0000256" key="7">
    <source>
        <dbReference type="ARBA" id="ARBA00029502"/>
    </source>
</evidence>
<reference evidence="13 14" key="1">
    <citation type="submission" date="2015-05" db="EMBL/GenBank/DDBJ databases">
        <authorList>
            <person name="Wang D.B."/>
            <person name="Wang M."/>
        </authorList>
    </citation>
    <scope>NUCLEOTIDE SEQUENCE [LARGE SCALE GENOMIC DNA]</scope>
    <source>
        <strain evidence="13">VL1</strain>
    </source>
</reference>
<dbReference type="GO" id="GO:0050660">
    <property type="term" value="F:flavin adenine dinucleotide binding"/>
    <property type="evidence" value="ECO:0007669"/>
    <property type="project" value="InterPro"/>
</dbReference>
<evidence type="ECO:0000313" key="13">
    <source>
        <dbReference type="EMBL" id="CRK20989.1"/>
    </source>
</evidence>
<feature type="compositionally biased region" description="Low complexity" evidence="10">
    <location>
        <begin position="912"/>
        <end position="936"/>
    </location>
</feature>
<organism evidence="13 14">
    <name type="scientific">Verticillium longisporum</name>
    <name type="common">Verticillium dahliae var. longisporum</name>
    <dbReference type="NCBI Taxonomy" id="100787"/>
    <lineage>
        <taxon>Eukaryota</taxon>
        <taxon>Fungi</taxon>
        <taxon>Dikarya</taxon>
        <taxon>Ascomycota</taxon>
        <taxon>Pezizomycotina</taxon>
        <taxon>Sordariomycetes</taxon>
        <taxon>Hypocreomycetidae</taxon>
        <taxon>Glomerellales</taxon>
        <taxon>Plectosphaerellaceae</taxon>
        <taxon>Verticillium</taxon>
    </lineage>
</organism>
<evidence type="ECO:0000256" key="2">
    <source>
        <dbReference type="ARBA" id="ARBA00022448"/>
    </source>
</evidence>
<feature type="compositionally biased region" description="Polar residues" evidence="10">
    <location>
        <begin position="882"/>
        <end position="899"/>
    </location>
</feature>
<dbReference type="InterPro" id="IPR036318">
    <property type="entry name" value="FAD-bd_PCMH-like_sf"/>
</dbReference>
<evidence type="ECO:0000259" key="11">
    <source>
        <dbReference type="Pfam" id="PF04695"/>
    </source>
</evidence>
<evidence type="ECO:0000256" key="6">
    <source>
        <dbReference type="ARBA" id="ARBA00023140"/>
    </source>
</evidence>
<dbReference type="EMBL" id="CVQH01012224">
    <property type="protein sequence ID" value="CRK20989.1"/>
    <property type="molecule type" value="Genomic_DNA"/>
</dbReference>
<feature type="domain" description="Alpha/beta hydrolase fold-3" evidence="12">
    <location>
        <begin position="181"/>
        <end position="417"/>
    </location>
</feature>
<evidence type="ECO:0000256" key="1">
    <source>
        <dbReference type="ARBA" id="ARBA00005443"/>
    </source>
</evidence>
<keyword evidence="3" id="KW-0653">Protein transport</keyword>
<protein>
    <recommendedName>
        <fullName evidence="7">Peroxisomal membrane protein PEX14</fullName>
    </recommendedName>
    <alternativeName>
        <fullName evidence="8">Peroxin-14</fullName>
    </alternativeName>
</protein>
<dbReference type="Gene3D" id="1.10.10.10">
    <property type="entry name" value="Winged helix-like DNA-binding domain superfamily/Winged helix DNA-binding domain"/>
    <property type="match status" value="1"/>
</dbReference>